<dbReference type="FunFam" id="3.90.110.10:FF:000002">
    <property type="entry name" value="Malate dehydrogenase"/>
    <property type="match status" value="1"/>
</dbReference>
<dbReference type="PIRSF" id="PIRSF000102">
    <property type="entry name" value="Lac_mal_DH"/>
    <property type="match status" value="1"/>
</dbReference>
<feature type="active site" description="Proton acceptor" evidence="7 8">
    <location>
        <position position="190"/>
    </location>
</feature>
<dbReference type="AlphaFoldDB" id="A0A0H5RNC1"/>
<evidence type="ECO:0000256" key="11">
    <source>
        <dbReference type="RuleBase" id="RU000422"/>
    </source>
</evidence>
<feature type="binding site" evidence="7 9">
    <location>
        <position position="95"/>
    </location>
    <ligand>
        <name>substrate</name>
    </ligand>
</feature>
<dbReference type="SUPFAM" id="SSF56327">
    <property type="entry name" value="LDH C-terminal domain-like"/>
    <property type="match status" value="1"/>
</dbReference>
<dbReference type="InterPro" id="IPR001252">
    <property type="entry name" value="Malate_DH_AS"/>
</dbReference>
<feature type="binding site" evidence="7 9">
    <location>
        <position position="101"/>
    </location>
    <ligand>
        <name>substrate</name>
    </ligand>
</feature>
<reference evidence="15" key="1">
    <citation type="submission" date="2015-07" db="EMBL/GenBank/DDBJ databases">
        <authorList>
            <person name="Urmite Genomes"/>
        </authorList>
    </citation>
    <scope>NUCLEOTIDE SEQUENCE [LARGE SCALE GENOMIC DNA]</scope>
    <source>
        <strain evidence="15">type strain: ATCC 49404</strain>
    </source>
</reference>
<evidence type="ECO:0000256" key="6">
    <source>
        <dbReference type="ARBA" id="ARBA00048313"/>
    </source>
</evidence>
<keyword evidence="4 7" id="KW-0560">Oxidoreductase</keyword>
<dbReference type="GO" id="GO:0006099">
    <property type="term" value="P:tricarboxylic acid cycle"/>
    <property type="evidence" value="ECO:0007669"/>
    <property type="project" value="UniProtKB-UniRule"/>
</dbReference>
<comment type="similarity">
    <text evidence="1 7">Belongs to the LDH/MDH superfamily. MDH type 2 family.</text>
</comment>
<dbReference type="STRING" id="146018.BN2156_02533"/>
<feature type="binding site" evidence="7 10">
    <location>
        <position position="108"/>
    </location>
    <ligand>
        <name>NAD(+)</name>
        <dbReference type="ChEBI" id="CHEBI:57540"/>
    </ligand>
</feature>
<dbReference type="InterPro" id="IPR036291">
    <property type="entry name" value="NAD(P)-bd_dom_sf"/>
</dbReference>
<dbReference type="InterPro" id="IPR001557">
    <property type="entry name" value="L-lactate/malate_DH"/>
</dbReference>
<dbReference type="GO" id="GO:0030060">
    <property type="term" value="F:L-malate dehydrogenase (NAD+) activity"/>
    <property type="evidence" value="ECO:0007669"/>
    <property type="project" value="UniProtKB-UniRule"/>
</dbReference>
<dbReference type="GO" id="GO:0006108">
    <property type="term" value="P:malate metabolic process"/>
    <property type="evidence" value="ECO:0007669"/>
    <property type="project" value="InterPro"/>
</dbReference>
<dbReference type="HAMAP" id="MF_01517">
    <property type="entry name" value="Malate_dehydrog_2"/>
    <property type="match status" value="1"/>
</dbReference>
<keyword evidence="5 7" id="KW-0520">NAD</keyword>
<dbReference type="Proteomes" id="UP000199147">
    <property type="component" value="Unassembled WGS sequence"/>
</dbReference>
<sequence>MSTPANPKVVTVTGAAGQIGYAALFRIGAGALLGRDVPVKLRLLELPSAIRAAEGVVMELVDSAFDLLVDIEIHDDPVRAFDGVDVALLVGARPRSKGMERADLLAANAAIFAESGKALNSGAARDVRVVVVGNPANTNALVAAAHAPDIPAERFTALTRLDHNRAVAALATHAGVHVTDVSRVTVWGNHSPTMYPDIFHAVVDGRPGSDYAADTNWLTDDFIPTVATRGTAIIEARGTSSAASAANAAIDHVRDWVDGTDPDDWTSVALPSPGVYGVPEGVVASLPVRAIDGAWKIVEGLEINEFSRARIDASVAELLDERHAVERLGLL</sequence>
<dbReference type="NCBIfam" id="NF003916">
    <property type="entry name" value="PRK05442.1"/>
    <property type="match status" value="1"/>
</dbReference>
<evidence type="ECO:0000256" key="7">
    <source>
        <dbReference type="HAMAP-Rule" id="MF_01517"/>
    </source>
</evidence>
<dbReference type="InterPro" id="IPR015955">
    <property type="entry name" value="Lactate_DH/Glyco_Ohase_4_C"/>
</dbReference>
<evidence type="ECO:0000259" key="12">
    <source>
        <dbReference type="Pfam" id="PF00056"/>
    </source>
</evidence>
<dbReference type="Gene3D" id="3.40.50.720">
    <property type="entry name" value="NAD(P)-binding Rossmann-like Domain"/>
    <property type="match status" value="1"/>
</dbReference>
<evidence type="ECO:0000256" key="10">
    <source>
        <dbReference type="PIRSR" id="PIRSR000102-3"/>
    </source>
</evidence>
<evidence type="ECO:0000313" key="14">
    <source>
        <dbReference type="EMBL" id="CRZ15670.1"/>
    </source>
</evidence>
<organism evidence="14 15">
    <name type="scientific">Mycolicibacterium neworleansense</name>
    <dbReference type="NCBI Taxonomy" id="146018"/>
    <lineage>
        <taxon>Bacteria</taxon>
        <taxon>Bacillati</taxon>
        <taxon>Actinomycetota</taxon>
        <taxon>Actinomycetes</taxon>
        <taxon>Mycobacteriales</taxon>
        <taxon>Mycobacteriaceae</taxon>
        <taxon>Mycolicibacterium</taxon>
    </lineage>
</organism>
<feature type="domain" description="Lactate/malate dehydrogenase N-terminal" evidence="12">
    <location>
        <begin position="10"/>
        <end position="151"/>
    </location>
</feature>
<evidence type="ECO:0000256" key="4">
    <source>
        <dbReference type="ARBA" id="ARBA00023002"/>
    </source>
</evidence>
<feature type="binding site" evidence="7 9">
    <location>
        <position position="165"/>
    </location>
    <ligand>
        <name>substrate</name>
    </ligand>
</feature>
<dbReference type="InterPro" id="IPR001236">
    <property type="entry name" value="Lactate/malate_DH_N"/>
</dbReference>
<evidence type="ECO:0000256" key="2">
    <source>
        <dbReference type="ARBA" id="ARBA00012995"/>
    </source>
</evidence>
<feature type="binding site" evidence="7 10">
    <location>
        <begin position="132"/>
        <end position="134"/>
    </location>
    <ligand>
        <name>NAD(+)</name>
        <dbReference type="ChEBI" id="CHEBI:57540"/>
    </ligand>
</feature>
<evidence type="ECO:0000256" key="5">
    <source>
        <dbReference type="ARBA" id="ARBA00023027"/>
    </source>
</evidence>
<dbReference type="Pfam" id="PF02866">
    <property type="entry name" value="Ldh_1_C"/>
    <property type="match status" value="1"/>
</dbReference>
<feature type="binding site" evidence="7 9">
    <location>
        <position position="134"/>
    </location>
    <ligand>
        <name>substrate</name>
    </ligand>
</feature>
<dbReference type="EC" id="1.1.1.37" evidence="2 7"/>
<dbReference type="Gene3D" id="3.90.110.10">
    <property type="entry name" value="Lactate dehydrogenase/glycoside hydrolase, family 4, C-terminal"/>
    <property type="match status" value="1"/>
</dbReference>
<evidence type="ECO:0000256" key="9">
    <source>
        <dbReference type="PIRSR" id="PIRSR000102-2"/>
    </source>
</evidence>
<evidence type="ECO:0000256" key="1">
    <source>
        <dbReference type="ARBA" id="ARBA00009613"/>
    </source>
</evidence>
<dbReference type="NCBIfam" id="TIGR01759">
    <property type="entry name" value="MalateDH-SF1"/>
    <property type="match status" value="1"/>
</dbReference>
<evidence type="ECO:0000256" key="3">
    <source>
        <dbReference type="ARBA" id="ARBA00020382"/>
    </source>
</evidence>
<dbReference type="PANTHER" id="PTHR23382">
    <property type="entry name" value="MALATE DEHYDROGENASE"/>
    <property type="match status" value="1"/>
</dbReference>
<name>A0A0H5RNC1_9MYCO</name>
<comment type="catalytic activity">
    <reaction evidence="6 7 11">
        <text>(S)-malate + NAD(+) = oxaloacetate + NADH + H(+)</text>
        <dbReference type="Rhea" id="RHEA:21432"/>
        <dbReference type="ChEBI" id="CHEBI:15378"/>
        <dbReference type="ChEBI" id="CHEBI:15589"/>
        <dbReference type="ChEBI" id="CHEBI:16452"/>
        <dbReference type="ChEBI" id="CHEBI:57540"/>
        <dbReference type="ChEBI" id="CHEBI:57945"/>
        <dbReference type="EC" id="1.1.1.37"/>
    </reaction>
</comment>
<comment type="function">
    <text evidence="7">Catalyzes the reversible oxidation of malate to oxaloacetate.</text>
</comment>
<evidence type="ECO:0000256" key="8">
    <source>
        <dbReference type="PIRSR" id="PIRSR000102-1"/>
    </source>
</evidence>
<dbReference type="InterPro" id="IPR022383">
    <property type="entry name" value="Lactate/malate_DH_C"/>
</dbReference>
<dbReference type="PROSITE" id="PS00068">
    <property type="entry name" value="MDH"/>
    <property type="match status" value="1"/>
</dbReference>
<gene>
    <name evidence="7" type="primary">mdh</name>
    <name evidence="14" type="ORF">BN2156_02533</name>
</gene>
<dbReference type="RefSeq" id="WP_090514136.1">
    <property type="nucleotide sequence ID" value="NZ_CWKH01000001.1"/>
</dbReference>
<proteinExistence type="inferred from homology"/>
<protein>
    <recommendedName>
        <fullName evidence="3 7">Malate dehydrogenase</fullName>
        <ecNumber evidence="2 7">1.1.1.37</ecNumber>
    </recommendedName>
</protein>
<comment type="caution">
    <text evidence="7">Lacks conserved residue(s) required for the propagation of feature annotation.</text>
</comment>
<dbReference type="SUPFAM" id="SSF51735">
    <property type="entry name" value="NAD(P)-binding Rossmann-fold domains"/>
    <property type="match status" value="1"/>
</dbReference>
<dbReference type="OrthoDB" id="9802969at2"/>
<evidence type="ECO:0000259" key="13">
    <source>
        <dbReference type="Pfam" id="PF02866"/>
    </source>
</evidence>
<feature type="binding site" evidence="7 10">
    <location>
        <begin position="14"/>
        <end position="20"/>
    </location>
    <ligand>
        <name>NAD(+)</name>
        <dbReference type="ChEBI" id="CHEBI:57540"/>
    </ligand>
</feature>
<keyword evidence="7 11" id="KW-0816">Tricarboxylic acid cycle</keyword>
<evidence type="ECO:0000313" key="15">
    <source>
        <dbReference type="Proteomes" id="UP000199147"/>
    </source>
</evidence>
<dbReference type="Pfam" id="PF00056">
    <property type="entry name" value="Ldh_1_N"/>
    <property type="match status" value="1"/>
</dbReference>
<dbReference type="EMBL" id="CWKH01000001">
    <property type="protein sequence ID" value="CRZ15670.1"/>
    <property type="molecule type" value="Genomic_DNA"/>
</dbReference>
<dbReference type="InterPro" id="IPR010945">
    <property type="entry name" value="Malate_DH_type2"/>
</dbReference>
<accession>A0A0H5RNC1</accession>
<feature type="domain" description="Lactate/malate dehydrogenase C-terminal" evidence="13">
    <location>
        <begin position="159"/>
        <end position="323"/>
    </location>
</feature>
<keyword evidence="15" id="KW-1185">Reference proteome</keyword>
<dbReference type="FunFam" id="3.40.50.720:FF:000010">
    <property type="entry name" value="Malate dehydrogenase"/>
    <property type="match status" value="1"/>
</dbReference>